<accession>A0A1T4XA66</accession>
<organism evidence="1 2">
    <name type="scientific">Prosthecobacter debontii</name>
    <dbReference type="NCBI Taxonomy" id="48467"/>
    <lineage>
        <taxon>Bacteria</taxon>
        <taxon>Pseudomonadati</taxon>
        <taxon>Verrucomicrobiota</taxon>
        <taxon>Verrucomicrobiia</taxon>
        <taxon>Verrucomicrobiales</taxon>
        <taxon>Verrucomicrobiaceae</taxon>
        <taxon>Prosthecobacter</taxon>
    </lineage>
</organism>
<protein>
    <submittedName>
        <fullName evidence="1">Putative addiction module component, TIGR02574 family</fullName>
    </submittedName>
</protein>
<dbReference type="AlphaFoldDB" id="A0A1T4XA66"/>
<dbReference type="Proteomes" id="UP000190774">
    <property type="component" value="Unassembled WGS sequence"/>
</dbReference>
<reference evidence="2" key="1">
    <citation type="submission" date="2017-02" db="EMBL/GenBank/DDBJ databases">
        <authorList>
            <person name="Varghese N."/>
            <person name="Submissions S."/>
        </authorList>
    </citation>
    <scope>NUCLEOTIDE SEQUENCE [LARGE SCALE GENOMIC DNA]</scope>
    <source>
        <strain evidence="2">ATCC 700200</strain>
    </source>
</reference>
<keyword evidence="2" id="KW-1185">Reference proteome</keyword>
<sequence>MSFETVTQAALALEPVERARLLDSLWESLATDDAVSSRQAAWVAEAESRSAAISSGQLETFDEVEVLQGLRSRLKA</sequence>
<dbReference type="InterPro" id="IPR013406">
    <property type="entry name" value="CHP02574_addiction_mod"/>
</dbReference>
<dbReference type="RefSeq" id="WP_078812497.1">
    <property type="nucleotide sequence ID" value="NZ_FUYE01000003.1"/>
</dbReference>
<evidence type="ECO:0000313" key="2">
    <source>
        <dbReference type="Proteomes" id="UP000190774"/>
    </source>
</evidence>
<evidence type="ECO:0000313" key="1">
    <source>
        <dbReference type="EMBL" id="SKA86512.1"/>
    </source>
</evidence>
<name>A0A1T4XA66_9BACT</name>
<dbReference type="Pfam" id="PF09720">
    <property type="entry name" value="Unstab_antitox"/>
    <property type="match status" value="1"/>
</dbReference>
<dbReference type="EMBL" id="FUYE01000003">
    <property type="protein sequence ID" value="SKA86512.1"/>
    <property type="molecule type" value="Genomic_DNA"/>
</dbReference>
<gene>
    <name evidence="1" type="ORF">SAMN02745166_01307</name>
</gene>
<proteinExistence type="predicted"/>
<dbReference type="STRING" id="48467.SAMN02745166_01307"/>